<dbReference type="Proteomes" id="UP001176941">
    <property type="component" value="Chromosome 31"/>
</dbReference>
<name>A0ABN8ZEK3_RANTA</name>
<accession>A0ABN8ZEK3</accession>
<keyword evidence="2" id="KW-1185">Reference proteome</keyword>
<sequence length="83" mass="9275">MALLCWFPDHGVTKVSPDAMLEGTGVNALDSSKSRTVTRKVSSNLQPQETLRTFETKRHGMLPFEDTEVVCTVKKHEANDRSL</sequence>
<organism evidence="1 2">
    <name type="scientific">Rangifer tarandus platyrhynchus</name>
    <name type="common">Svalbard reindeer</name>
    <dbReference type="NCBI Taxonomy" id="3082113"/>
    <lineage>
        <taxon>Eukaryota</taxon>
        <taxon>Metazoa</taxon>
        <taxon>Chordata</taxon>
        <taxon>Craniata</taxon>
        <taxon>Vertebrata</taxon>
        <taxon>Euteleostomi</taxon>
        <taxon>Mammalia</taxon>
        <taxon>Eutheria</taxon>
        <taxon>Laurasiatheria</taxon>
        <taxon>Artiodactyla</taxon>
        <taxon>Ruminantia</taxon>
        <taxon>Pecora</taxon>
        <taxon>Cervidae</taxon>
        <taxon>Odocoileinae</taxon>
        <taxon>Rangifer</taxon>
    </lineage>
</organism>
<proteinExistence type="predicted"/>
<reference evidence="1" key="1">
    <citation type="submission" date="2023-04" db="EMBL/GenBank/DDBJ databases">
        <authorList>
            <consortium name="ELIXIR-Norway"/>
        </authorList>
    </citation>
    <scope>NUCLEOTIDE SEQUENCE [LARGE SCALE GENOMIC DNA]</scope>
</reference>
<evidence type="ECO:0000313" key="1">
    <source>
        <dbReference type="EMBL" id="CAI9171905.1"/>
    </source>
</evidence>
<dbReference type="EMBL" id="OX459967">
    <property type="protein sequence ID" value="CAI9171905.1"/>
    <property type="molecule type" value="Genomic_DNA"/>
</dbReference>
<evidence type="ECO:0000313" key="2">
    <source>
        <dbReference type="Proteomes" id="UP001176941"/>
    </source>
</evidence>
<gene>
    <name evidence="1" type="ORF">MRATA1EN1_LOCUS20867</name>
</gene>
<protein>
    <submittedName>
        <fullName evidence="1">Uncharacterized protein</fullName>
    </submittedName>
</protein>